<keyword evidence="3" id="KW-1003">Cell membrane</keyword>
<feature type="transmembrane region" description="Helical" evidence="7">
    <location>
        <begin position="12"/>
        <end position="38"/>
    </location>
</feature>
<dbReference type="RefSeq" id="WP_146368223.1">
    <property type="nucleotide sequence ID" value="NZ_CP042295.1"/>
</dbReference>
<dbReference type="GO" id="GO:0005886">
    <property type="term" value="C:plasma membrane"/>
    <property type="evidence" value="ECO:0007669"/>
    <property type="project" value="UniProtKB-SubCell"/>
</dbReference>
<sequence length="329" mass="38785">MFKILNSNKFSFIGLILLKIISSFIFFITFLSIIYLFFNLNSVVPLKVKEIIDDPNRDITILNKIISEYFLDKNIIFRLIKFWQRFFTGELYGFSSINEKIGVYSSSLTQNFNYWIDSNKYTFTISFISLILSIPISFILSFLAAIKRFSWIDYTLNSFVLAILSIPIVVFMPLCNILLNFAGIDYNFDYNNFWKLIYPTLSLITFNCFSWIQILRPIMIEITQSNSYNFLRQMGFSQIKMFMYLFIPRSINKALTALPFYLISVFFYGIYLETFYNFPGTMNHFYGVISNYETDSACYFLSIIIILFMLTTVITQSLNVALKNRWNNE</sequence>
<comment type="subcellular location">
    <subcellularLocation>
        <location evidence="1 7">Cell membrane</location>
        <topology evidence="1 7">Multi-pass membrane protein</topology>
    </subcellularLocation>
</comment>
<keyword evidence="4 7" id="KW-0812">Transmembrane</keyword>
<evidence type="ECO:0000256" key="1">
    <source>
        <dbReference type="ARBA" id="ARBA00004651"/>
    </source>
</evidence>
<dbReference type="Pfam" id="PF00528">
    <property type="entry name" value="BPD_transp_1"/>
    <property type="match status" value="1"/>
</dbReference>
<keyword evidence="5 7" id="KW-1133">Transmembrane helix</keyword>
<feature type="transmembrane region" description="Helical" evidence="7">
    <location>
        <begin position="250"/>
        <end position="271"/>
    </location>
</feature>
<dbReference type="EMBL" id="CP042295">
    <property type="protein sequence ID" value="QDY86577.1"/>
    <property type="molecule type" value="Genomic_DNA"/>
</dbReference>
<reference evidence="9 10" key="1">
    <citation type="journal article" date="2019" name="Microbiol. Resour. Announc.">
        <title>Complete Genome Sequences of Three Mycoplasma anserisalpingitis (Mycoplasma sp. 1220) Strains.</title>
        <authorList>
            <person name="Grozner D."/>
            <person name="Forro B."/>
            <person name="Kovacs A.B."/>
            <person name="Marton S."/>
            <person name="Banyai K."/>
            <person name="Kreizinger Z."/>
            <person name="Sulyok K.M."/>
            <person name="Gyuranecz M."/>
        </authorList>
    </citation>
    <scope>NUCLEOTIDE SEQUENCE [LARGE SCALE GENOMIC DNA]</scope>
    <source>
        <strain evidence="9 10">ATCC:BAA-2147</strain>
    </source>
</reference>
<gene>
    <name evidence="9" type="ORF">FRW55_00085</name>
</gene>
<dbReference type="Gene3D" id="1.10.3720.10">
    <property type="entry name" value="MetI-like"/>
    <property type="match status" value="1"/>
</dbReference>
<accession>A0A5B8K6U9</accession>
<organism evidence="9 10">
    <name type="scientific">Mycoplasma anserisalpingitidis</name>
    <dbReference type="NCBI Taxonomy" id="519450"/>
    <lineage>
        <taxon>Bacteria</taxon>
        <taxon>Bacillati</taxon>
        <taxon>Mycoplasmatota</taxon>
        <taxon>Mollicutes</taxon>
        <taxon>Mycoplasmataceae</taxon>
        <taxon>Mycoplasma</taxon>
    </lineage>
</organism>
<keyword evidence="6 7" id="KW-0472">Membrane</keyword>
<evidence type="ECO:0000256" key="3">
    <source>
        <dbReference type="ARBA" id="ARBA00022475"/>
    </source>
</evidence>
<dbReference type="SUPFAM" id="SSF161098">
    <property type="entry name" value="MetI-like"/>
    <property type="match status" value="1"/>
</dbReference>
<dbReference type="PROSITE" id="PS50928">
    <property type="entry name" value="ABC_TM1"/>
    <property type="match status" value="1"/>
</dbReference>
<protein>
    <submittedName>
        <fullName evidence="9">ABC transporter permease subunit</fullName>
    </submittedName>
</protein>
<proteinExistence type="inferred from homology"/>
<dbReference type="KEGG" id="mans:FRW55_00085"/>
<name>A0A5B8K6U9_9MOLU</name>
<dbReference type="PANTHER" id="PTHR30465">
    <property type="entry name" value="INNER MEMBRANE ABC TRANSPORTER"/>
    <property type="match status" value="1"/>
</dbReference>
<feature type="transmembrane region" description="Helical" evidence="7">
    <location>
        <begin position="158"/>
        <end position="184"/>
    </location>
</feature>
<dbReference type="InterPro" id="IPR035906">
    <property type="entry name" value="MetI-like_sf"/>
</dbReference>
<evidence type="ECO:0000256" key="6">
    <source>
        <dbReference type="ARBA" id="ARBA00023136"/>
    </source>
</evidence>
<feature type="transmembrane region" description="Helical" evidence="7">
    <location>
        <begin position="196"/>
        <end position="215"/>
    </location>
</feature>
<dbReference type="PANTHER" id="PTHR30465:SF0">
    <property type="entry name" value="OLIGOPEPTIDE TRANSPORT SYSTEM PERMEASE PROTEIN APPB"/>
    <property type="match status" value="1"/>
</dbReference>
<keyword evidence="2 7" id="KW-0813">Transport</keyword>
<evidence type="ECO:0000313" key="10">
    <source>
        <dbReference type="Proteomes" id="UP000318927"/>
    </source>
</evidence>
<evidence type="ECO:0000256" key="5">
    <source>
        <dbReference type="ARBA" id="ARBA00022989"/>
    </source>
</evidence>
<keyword evidence="10" id="KW-1185">Reference proteome</keyword>
<evidence type="ECO:0000256" key="2">
    <source>
        <dbReference type="ARBA" id="ARBA00022448"/>
    </source>
</evidence>
<feature type="transmembrane region" description="Helical" evidence="7">
    <location>
        <begin position="121"/>
        <end position="146"/>
    </location>
</feature>
<evidence type="ECO:0000256" key="7">
    <source>
        <dbReference type="RuleBase" id="RU363032"/>
    </source>
</evidence>
<dbReference type="InterPro" id="IPR000515">
    <property type="entry name" value="MetI-like"/>
</dbReference>
<evidence type="ECO:0000313" key="9">
    <source>
        <dbReference type="EMBL" id="QDY86577.1"/>
    </source>
</evidence>
<dbReference type="Proteomes" id="UP000318927">
    <property type="component" value="Chromosome"/>
</dbReference>
<dbReference type="OrthoDB" id="400527at2"/>
<dbReference type="AlphaFoldDB" id="A0A5B8K6U9"/>
<feature type="transmembrane region" description="Helical" evidence="7">
    <location>
        <begin position="299"/>
        <end position="322"/>
    </location>
</feature>
<comment type="similarity">
    <text evidence="7">Belongs to the binding-protein-dependent transport system permease family.</text>
</comment>
<feature type="domain" description="ABC transmembrane type-1" evidence="8">
    <location>
        <begin position="119"/>
        <end position="316"/>
    </location>
</feature>
<dbReference type="GO" id="GO:0055085">
    <property type="term" value="P:transmembrane transport"/>
    <property type="evidence" value="ECO:0007669"/>
    <property type="project" value="InterPro"/>
</dbReference>
<evidence type="ECO:0000256" key="4">
    <source>
        <dbReference type="ARBA" id="ARBA00022692"/>
    </source>
</evidence>
<evidence type="ECO:0000259" key="8">
    <source>
        <dbReference type="PROSITE" id="PS50928"/>
    </source>
</evidence>